<evidence type="ECO:0000313" key="3">
    <source>
        <dbReference type="Proteomes" id="UP000515135"/>
    </source>
</evidence>
<evidence type="ECO:0000256" key="1">
    <source>
        <dbReference type="SAM" id="MobiDB-lite"/>
    </source>
</evidence>
<gene>
    <name evidence="4" type="primary">LOC109484795</name>
</gene>
<evidence type="ECO:0000259" key="2">
    <source>
        <dbReference type="Pfam" id="PF20049"/>
    </source>
</evidence>
<feature type="domain" description="DUF6451" evidence="2">
    <location>
        <begin position="79"/>
        <end position="111"/>
    </location>
</feature>
<accession>A0A6P5AKV6</accession>
<evidence type="ECO:0000313" key="4">
    <source>
        <dbReference type="RefSeq" id="XP_019643717.1"/>
    </source>
</evidence>
<reference evidence="4" key="1">
    <citation type="submission" date="2025-08" db="UniProtKB">
        <authorList>
            <consortium name="RefSeq"/>
        </authorList>
    </citation>
    <scope>IDENTIFICATION</scope>
    <source>
        <tissue evidence="4">Gonad</tissue>
    </source>
</reference>
<dbReference type="PANTHER" id="PTHR47027">
    <property type="entry name" value="REVERSE TRANSCRIPTASE DOMAIN-CONTAINING PROTEIN"/>
    <property type="match status" value="1"/>
</dbReference>
<feature type="compositionally biased region" description="Basic residues" evidence="1">
    <location>
        <begin position="194"/>
        <end position="204"/>
    </location>
</feature>
<sequence>MQMQDKTTCLDTVSVSTGLKISKKKTELMKINTTNSTPVIIGGEEVKETEAFVYLGSVVDRQGGTDRDVTARIGKARAAFIMLRKVWASRGIRRATKLRIFNSNVKSVLLYGSETWRTTRATQHRLQIFINTCLRRIFKIRWWDRVSNQELWDRAGQKPIREQILKRKWSWIGHTLRKANSSITQQALTWNPQGKRRRGRPKNSWRRDTEEEMRSISTSWQDLRKKAQRRVQWKNIIGGLCPGRGEGPK</sequence>
<dbReference type="InterPro" id="IPR045609">
    <property type="entry name" value="DUF6451"/>
</dbReference>
<dbReference type="KEGG" id="bbel:109484795"/>
<dbReference type="RefSeq" id="XP_019643717.1">
    <property type="nucleotide sequence ID" value="XM_019788158.1"/>
</dbReference>
<name>A0A6P5AKV6_BRABE</name>
<feature type="region of interest" description="Disordered" evidence="1">
    <location>
        <begin position="191"/>
        <end position="210"/>
    </location>
</feature>
<dbReference type="PANTHER" id="PTHR47027:SF25">
    <property type="entry name" value="REVERSE TRANSCRIPTASE DOMAIN-CONTAINING PROTEIN"/>
    <property type="match status" value="1"/>
</dbReference>
<dbReference type="AlphaFoldDB" id="A0A6P5AKV6"/>
<dbReference type="Pfam" id="PF20049">
    <property type="entry name" value="DUF6451"/>
    <property type="match status" value="1"/>
</dbReference>
<dbReference type="Proteomes" id="UP000515135">
    <property type="component" value="Unplaced"/>
</dbReference>
<protein>
    <submittedName>
        <fullName evidence="4">Uncharacterized protein LOC109484795</fullName>
    </submittedName>
</protein>
<organism evidence="3 4">
    <name type="scientific">Branchiostoma belcheri</name>
    <name type="common">Amphioxus</name>
    <dbReference type="NCBI Taxonomy" id="7741"/>
    <lineage>
        <taxon>Eukaryota</taxon>
        <taxon>Metazoa</taxon>
        <taxon>Chordata</taxon>
        <taxon>Cephalochordata</taxon>
        <taxon>Leptocardii</taxon>
        <taxon>Amphioxiformes</taxon>
        <taxon>Branchiostomatidae</taxon>
        <taxon>Branchiostoma</taxon>
    </lineage>
</organism>
<keyword evidence="3" id="KW-1185">Reference proteome</keyword>
<dbReference type="OrthoDB" id="10059790at2759"/>
<dbReference type="GeneID" id="109484795"/>
<proteinExistence type="predicted"/>